<dbReference type="EMBL" id="HADY01025026">
    <property type="protein sequence ID" value="SBP63511.1"/>
    <property type="molecule type" value="Transcribed_RNA"/>
</dbReference>
<reference evidence="2" key="1">
    <citation type="submission" date="2016-05" db="EMBL/GenBank/DDBJ databases">
        <authorList>
            <person name="Lavstsen T."/>
            <person name="Jespersen J.S."/>
        </authorList>
    </citation>
    <scope>NUCLEOTIDE SEQUENCE</scope>
    <source>
        <tissue evidence="2">Brain</tissue>
    </source>
</reference>
<organism evidence="2">
    <name type="scientific">Nothobranchius furzeri</name>
    <name type="common">Turquoise killifish</name>
    <dbReference type="NCBI Taxonomy" id="105023"/>
    <lineage>
        <taxon>Eukaryota</taxon>
        <taxon>Metazoa</taxon>
        <taxon>Chordata</taxon>
        <taxon>Craniata</taxon>
        <taxon>Vertebrata</taxon>
        <taxon>Euteleostomi</taxon>
        <taxon>Actinopterygii</taxon>
        <taxon>Neopterygii</taxon>
        <taxon>Teleostei</taxon>
        <taxon>Neoteleostei</taxon>
        <taxon>Acanthomorphata</taxon>
        <taxon>Ovalentaria</taxon>
        <taxon>Atherinomorphae</taxon>
        <taxon>Cyprinodontiformes</taxon>
        <taxon>Nothobranchiidae</taxon>
        <taxon>Nothobranchius</taxon>
    </lineage>
</organism>
<keyword evidence="1" id="KW-1133">Transmembrane helix</keyword>
<gene>
    <name evidence="2" type="primary">PTBP1B</name>
</gene>
<feature type="transmembrane region" description="Helical" evidence="1">
    <location>
        <begin position="6"/>
        <end position="29"/>
    </location>
</feature>
<evidence type="ECO:0000256" key="1">
    <source>
        <dbReference type="SAM" id="Phobius"/>
    </source>
</evidence>
<keyword evidence="1" id="KW-0472">Membrane</keyword>
<feature type="non-terminal residue" evidence="2">
    <location>
        <position position="1"/>
    </location>
</feature>
<name>A0A1A8BA43_NOTFU</name>
<dbReference type="AlphaFoldDB" id="A0A1A8BA43"/>
<accession>A0A1A8BA43</accession>
<proteinExistence type="predicted"/>
<sequence>HCLFILFGMLSLALILKYLYHLNVLVFILTSFI</sequence>
<protein>
    <submittedName>
        <fullName evidence="2">Polypyrimidine tract binding protein 1b</fullName>
    </submittedName>
</protein>
<evidence type="ECO:0000313" key="2">
    <source>
        <dbReference type="EMBL" id="SBP63511.1"/>
    </source>
</evidence>
<keyword evidence="1" id="KW-0812">Transmembrane</keyword>
<reference evidence="2" key="2">
    <citation type="submission" date="2016-06" db="EMBL/GenBank/DDBJ databases">
        <title>The genome of a short-lived fish provides insights into sex chromosome evolution and the genetic control of aging.</title>
        <authorList>
            <person name="Reichwald K."/>
            <person name="Felder M."/>
            <person name="Petzold A."/>
            <person name="Koch P."/>
            <person name="Groth M."/>
            <person name="Platzer M."/>
        </authorList>
    </citation>
    <scope>NUCLEOTIDE SEQUENCE</scope>
    <source>
        <tissue evidence="2">Brain</tissue>
    </source>
</reference>